<evidence type="ECO:0000256" key="1">
    <source>
        <dbReference type="SAM" id="SignalP"/>
    </source>
</evidence>
<proteinExistence type="predicted"/>
<keyword evidence="1" id="KW-0732">Signal</keyword>
<feature type="signal peptide" evidence="1">
    <location>
        <begin position="1"/>
        <end position="24"/>
    </location>
</feature>
<feature type="domain" description="Calcineurin-like phosphoesterase" evidence="2">
    <location>
        <begin position="69"/>
        <end position="278"/>
    </location>
</feature>
<dbReference type="InterPro" id="IPR051918">
    <property type="entry name" value="STPP_CPPED1"/>
</dbReference>
<feature type="chain" id="PRO_5046596038" evidence="1">
    <location>
        <begin position="25"/>
        <end position="369"/>
    </location>
</feature>
<gene>
    <name evidence="3" type="ORF">ACFPMF_24970</name>
</gene>
<dbReference type="RefSeq" id="WP_379850276.1">
    <property type="nucleotide sequence ID" value="NZ_JBHSMA010000014.1"/>
</dbReference>
<evidence type="ECO:0000313" key="3">
    <source>
        <dbReference type="EMBL" id="MFC5412601.1"/>
    </source>
</evidence>
<reference evidence="4" key="1">
    <citation type="journal article" date="2019" name="Int. J. Syst. Evol. Microbiol.">
        <title>The Global Catalogue of Microorganisms (GCM) 10K type strain sequencing project: providing services to taxonomists for standard genome sequencing and annotation.</title>
        <authorList>
            <consortium name="The Broad Institute Genomics Platform"/>
            <consortium name="The Broad Institute Genome Sequencing Center for Infectious Disease"/>
            <person name="Wu L."/>
            <person name="Ma J."/>
        </authorList>
    </citation>
    <scope>NUCLEOTIDE SEQUENCE [LARGE SCALE GENOMIC DNA]</scope>
    <source>
        <strain evidence="4">CCUG 55250</strain>
    </source>
</reference>
<evidence type="ECO:0000313" key="4">
    <source>
        <dbReference type="Proteomes" id="UP001596106"/>
    </source>
</evidence>
<accession>A0ABW0IGL3</accession>
<dbReference type="PANTHER" id="PTHR43143">
    <property type="entry name" value="METALLOPHOSPHOESTERASE, CALCINEURIN SUPERFAMILY"/>
    <property type="match status" value="1"/>
</dbReference>
<dbReference type="Gene3D" id="3.60.21.10">
    <property type="match status" value="1"/>
</dbReference>
<sequence>MRKSFFCFFASTIVFIGIASGISAQPKPYSPPKLSNKDSWSMILMPDPQAYVKLAKNQPLLELMTAWISTNIDSLNIKLVLCTGDLVEFNEMISPRASERLNPNGTKVDQPSKSQWESVARSFARLDGRVPYITATGNHDYGYNSMENRRSNFNKYFPIDKNFLTQKIVREVALDAEGVPTLTNAAFDMTTPHGKKMLIVTTEFAPRDTILSWASQVVNQAKYKDHTAILLTHSYMNAKNERFEKENYPNKDGNYGAAIWRKVVQPSKNIQMVFAGHIAAENDPRGHVAFRTDLNAGGKKVQQMVFNAQALGGGNAGNGGDGWLRILEFLPDGKTVKVKTFSPLFAISPTTQPFAWRTESYDEFTFELD</sequence>
<dbReference type="Proteomes" id="UP001596106">
    <property type="component" value="Unassembled WGS sequence"/>
</dbReference>
<keyword evidence="4" id="KW-1185">Reference proteome</keyword>
<dbReference type="EMBL" id="JBHSMA010000014">
    <property type="protein sequence ID" value="MFC5412601.1"/>
    <property type="molecule type" value="Genomic_DNA"/>
</dbReference>
<protein>
    <submittedName>
        <fullName evidence="3">Metallophosphoesterase</fullName>
    </submittedName>
</protein>
<comment type="caution">
    <text evidence="3">The sequence shown here is derived from an EMBL/GenBank/DDBJ whole genome shotgun (WGS) entry which is preliminary data.</text>
</comment>
<evidence type="ECO:0000259" key="2">
    <source>
        <dbReference type="Pfam" id="PF00149"/>
    </source>
</evidence>
<dbReference type="Pfam" id="PF00149">
    <property type="entry name" value="Metallophos"/>
    <property type="match status" value="1"/>
</dbReference>
<dbReference type="InterPro" id="IPR029052">
    <property type="entry name" value="Metallo-depent_PP-like"/>
</dbReference>
<dbReference type="PANTHER" id="PTHR43143:SF5">
    <property type="entry name" value="SECRETED PROTEIN"/>
    <property type="match status" value="1"/>
</dbReference>
<dbReference type="InterPro" id="IPR004843">
    <property type="entry name" value="Calcineurin-like_PHP"/>
</dbReference>
<name>A0ABW0IGL3_9BACT</name>
<organism evidence="3 4">
    <name type="scientific">Larkinella bovis</name>
    <dbReference type="NCBI Taxonomy" id="683041"/>
    <lineage>
        <taxon>Bacteria</taxon>
        <taxon>Pseudomonadati</taxon>
        <taxon>Bacteroidota</taxon>
        <taxon>Cytophagia</taxon>
        <taxon>Cytophagales</taxon>
        <taxon>Spirosomataceae</taxon>
        <taxon>Larkinella</taxon>
    </lineage>
</organism>
<dbReference type="SUPFAM" id="SSF56300">
    <property type="entry name" value="Metallo-dependent phosphatases"/>
    <property type="match status" value="1"/>
</dbReference>